<sequence length="426" mass="48754">MAVHAWPTYDGKIISPFVFCRDSINALLVILPEMKSRNLSAFAQKHNPELLQALDNGTVVTLHSQQKTKAEHLKKLERRLDKSIQDLGGDEGVKRAVKMLEFVSRVEAPHDFEYYPCIRVLLSGMQEFFEICTPKCFDWMEGLLPRLVKSKTVESAKATNDIPTVAEPTRVDVDTEAISQQLELEIRKEYETEKENWKAKISQECEEWKAQIQQELSDACYFRVLEAEKDAKDANVDAETAKKNLAKADQDAEVRVKKMLEKVYYKEMEKLKGEVNTEKARVRERDKQLEEARSAREAAEGLARTACEQHITEQGLRRRAEIERSDAVDQEIYTNDAEILHIRTILKEMEMYQANKIDIAVEYLNLEETLIATEDELGKTRTQLILANQGHSALIDTFKQLREELSGADMASRQSSASGKKRKICV</sequence>
<protein>
    <submittedName>
        <fullName evidence="2">Uncharacterized protein</fullName>
    </submittedName>
</protein>
<feature type="coiled-coil region" evidence="1">
    <location>
        <begin position="187"/>
        <end position="285"/>
    </location>
</feature>
<evidence type="ECO:0000313" key="3">
    <source>
        <dbReference type="Proteomes" id="UP000030706"/>
    </source>
</evidence>
<name>A0A074X9C2_AURPU</name>
<gene>
    <name evidence="2" type="ORF">M438DRAFT_408723</name>
</gene>
<dbReference type="Proteomes" id="UP000030706">
    <property type="component" value="Unassembled WGS sequence"/>
</dbReference>
<dbReference type="HOGENOM" id="CLU_644021_0_0_1"/>
<dbReference type="GeneID" id="40752275"/>
<dbReference type="RefSeq" id="XP_029756526.1">
    <property type="nucleotide sequence ID" value="XM_029909969.1"/>
</dbReference>
<keyword evidence="3" id="KW-1185">Reference proteome</keyword>
<dbReference type="EMBL" id="KL584998">
    <property type="protein sequence ID" value="KEQ80339.1"/>
    <property type="molecule type" value="Genomic_DNA"/>
</dbReference>
<reference evidence="2 3" key="1">
    <citation type="journal article" date="2014" name="BMC Genomics">
        <title>Genome sequencing of four Aureobasidium pullulans varieties: biotechnological potential, stress tolerance, and description of new species.</title>
        <authorList>
            <person name="Gostin Ar C."/>
            <person name="Ohm R.A."/>
            <person name="Kogej T."/>
            <person name="Sonjak S."/>
            <person name="Turk M."/>
            <person name="Zajc J."/>
            <person name="Zalar P."/>
            <person name="Grube M."/>
            <person name="Sun H."/>
            <person name="Han J."/>
            <person name="Sharma A."/>
            <person name="Chiniquy J."/>
            <person name="Ngan C.Y."/>
            <person name="Lipzen A."/>
            <person name="Barry K."/>
            <person name="Grigoriev I.V."/>
            <person name="Gunde-Cimerman N."/>
        </authorList>
    </citation>
    <scope>NUCLEOTIDE SEQUENCE [LARGE SCALE GENOMIC DNA]</scope>
    <source>
        <strain evidence="2 3">EXF-150</strain>
    </source>
</reference>
<organism evidence="2 3">
    <name type="scientific">Aureobasidium pullulans EXF-150</name>
    <dbReference type="NCBI Taxonomy" id="1043002"/>
    <lineage>
        <taxon>Eukaryota</taxon>
        <taxon>Fungi</taxon>
        <taxon>Dikarya</taxon>
        <taxon>Ascomycota</taxon>
        <taxon>Pezizomycotina</taxon>
        <taxon>Dothideomycetes</taxon>
        <taxon>Dothideomycetidae</taxon>
        <taxon>Dothideales</taxon>
        <taxon>Saccotheciaceae</taxon>
        <taxon>Aureobasidium</taxon>
    </lineage>
</organism>
<accession>A0A074X9C2</accession>
<evidence type="ECO:0000313" key="2">
    <source>
        <dbReference type="EMBL" id="KEQ80339.1"/>
    </source>
</evidence>
<evidence type="ECO:0000256" key="1">
    <source>
        <dbReference type="SAM" id="Coils"/>
    </source>
</evidence>
<dbReference type="AlphaFoldDB" id="A0A074X9C2"/>
<proteinExistence type="predicted"/>
<keyword evidence="1" id="KW-0175">Coiled coil</keyword>